<keyword evidence="2" id="KW-1185">Reference proteome</keyword>
<name>A0A937CZS8_9HYPH</name>
<dbReference type="InterPro" id="IPR045502">
    <property type="entry name" value="DUF6489"/>
</dbReference>
<dbReference type="Pfam" id="PF20099">
    <property type="entry name" value="DUF6489"/>
    <property type="match status" value="1"/>
</dbReference>
<dbReference type="AlphaFoldDB" id="A0A937CZS8"/>
<proteinExistence type="predicted"/>
<gene>
    <name evidence="1" type="ORF">JKG68_32680</name>
</gene>
<sequence>MNIDCTPEEARVFLGLPDVQPMQEHLMKEMQVSLSANLKAMDPNTMINAWLPTTFKGFEQLQELFASQMNPSRKR</sequence>
<evidence type="ECO:0000313" key="1">
    <source>
        <dbReference type="EMBL" id="MBL0408613.1"/>
    </source>
</evidence>
<dbReference type="EMBL" id="JAEQMY010000334">
    <property type="protein sequence ID" value="MBL0408613.1"/>
    <property type="molecule type" value="Genomic_DNA"/>
</dbReference>
<evidence type="ECO:0000313" key="2">
    <source>
        <dbReference type="Proteomes" id="UP000605848"/>
    </source>
</evidence>
<organism evidence="1 2">
    <name type="scientific">Microvirga aerilata</name>
    <dbReference type="NCBI Taxonomy" id="670292"/>
    <lineage>
        <taxon>Bacteria</taxon>
        <taxon>Pseudomonadati</taxon>
        <taxon>Pseudomonadota</taxon>
        <taxon>Alphaproteobacteria</taxon>
        <taxon>Hyphomicrobiales</taxon>
        <taxon>Methylobacteriaceae</taxon>
        <taxon>Microvirga</taxon>
    </lineage>
</organism>
<accession>A0A937CZS8</accession>
<comment type="caution">
    <text evidence="1">The sequence shown here is derived from an EMBL/GenBank/DDBJ whole genome shotgun (WGS) entry which is preliminary data.</text>
</comment>
<reference evidence="1" key="1">
    <citation type="submission" date="2021-01" db="EMBL/GenBank/DDBJ databases">
        <title>Microvirga sp.</title>
        <authorList>
            <person name="Kim M.K."/>
        </authorList>
    </citation>
    <scope>NUCLEOTIDE SEQUENCE</scope>
    <source>
        <strain evidence="1">5420S-16</strain>
    </source>
</reference>
<protein>
    <submittedName>
        <fullName evidence="1">Uncharacterized protein</fullName>
    </submittedName>
</protein>
<dbReference type="Proteomes" id="UP000605848">
    <property type="component" value="Unassembled WGS sequence"/>
</dbReference>